<protein>
    <submittedName>
        <fullName evidence="1">Uncharacterized protein</fullName>
    </submittedName>
</protein>
<name>A0A316DED9_9BACL</name>
<dbReference type="RefSeq" id="WP_109686386.1">
    <property type="nucleotide sequence ID" value="NZ_QGGL01000002.1"/>
</dbReference>
<sequence>MTERRPLPSSQGLDQQALDELFHMQPIDTNLTPGQKVRRALTPRWEVIIPAAYDPVQEEDRMIDNILREHLNDEQNPGAP</sequence>
<gene>
    <name evidence="1" type="ORF">C7459_102254</name>
</gene>
<evidence type="ECO:0000313" key="2">
    <source>
        <dbReference type="Proteomes" id="UP000245634"/>
    </source>
</evidence>
<proteinExistence type="predicted"/>
<dbReference type="Proteomes" id="UP000245634">
    <property type="component" value="Unassembled WGS sequence"/>
</dbReference>
<keyword evidence="2" id="KW-1185">Reference proteome</keyword>
<organism evidence="1 2">
    <name type="scientific">Tumebacillus permanentifrigoris</name>
    <dbReference type="NCBI Taxonomy" id="378543"/>
    <lineage>
        <taxon>Bacteria</taxon>
        <taxon>Bacillati</taxon>
        <taxon>Bacillota</taxon>
        <taxon>Bacilli</taxon>
        <taxon>Bacillales</taxon>
        <taxon>Alicyclobacillaceae</taxon>
        <taxon>Tumebacillus</taxon>
    </lineage>
</organism>
<dbReference type="EMBL" id="QGGL01000002">
    <property type="protein sequence ID" value="PWK16008.1"/>
    <property type="molecule type" value="Genomic_DNA"/>
</dbReference>
<evidence type="ECO:0000313" key="1">
    <source>
        <dbReference type="EMBL" id="PWK16008.1"/>
    </source>
</evidence>
<dbReference type="AlphaFoldDB" id="A0A316DED9"/>
<reference evidence="1 2" key="1">
    <citation type="submission" date="2018-05" db="EMBL/GenBank/DDBJ databases">
        <title>Genomic Encyclopedia of Type Strains, Phase IV (KMG-IV): sequencing the most valuable type-strain genomes for metagenomic binning, comparative biology and taxonomic classification.</title>
        <authorList>
            <person name="Goeker M."/>
        </authorList>
    </citation>
    <scope>NUCLEOTIDE SEQUENCE [LARGE SCALE GENOMIC DNA]</scope>
    <source>
        <strain evidence="1 2">DSM 18773</strain>
    </source>
</reference>
<comment type="caution">
    <text evidence="1">The sequence shown here is derived from an EMBL/GenBank/DDBJ whole genome shotgun (WGS) entry which is preliminary data.</text>
</comment>
<dbReference type="OrthoDB" id="2382166at2"/>
<accession>A0A316DED9</accession>